<name>A0A0D6MN03_9PROT</name>
<keyword evidence="2" id="KW-0732">Signal</keyword>
<reference evidence="3 4" key="1">
    <citation type="submission" date="2012-10" db="EMBL/GenBank/DDBJ databases">
        <title>Genome sequencing of Tanticharoenia sakaeratensis NBRC 103193.</title>
        <authorList>
            <person name="Azuma Y."/>
            <person name="Hadano H."/>
            <person name="Hirakawa H."/>
            <person name="Matsushita K."/>
        </authorList>
    </citation>
    <scope>NUCLEOTIDE SEQUENCE [LARGE SCALE GENOMIC DNA]</scope>
    <source>
        <strain evidence="3 4">NBRC 103193</strain>
    </source>
</reference>
<keyword evidence="3" id="KW-0378">Hydrolase</keyword>
<feature type="signal peptide" evidence="2">
    <location>
        <begin position="1"/>
        <end position="23"/>
    </location>
</feature>
<dbReference type="AlphaFoldDB" id="A0A0D6MN03"/>
<dbReference type="Gene3D" id="3.40.50.1820">
    <property type="entry name" value="alpha/beta hydrolase"/>
    <property type="match status" value="1"/>
</dbReference>
<evidence type="ECO:0000256" key="1">
    <source>
        <dbReference type="SAM" id="MobiDB-lite"/>
    </source>
</evidence>
<feature type="chain" id="PRO_5002308214" evidence="2">
    <location>
        <begin position="24"/>
        <end position="534"/>
    </location>
</feature>
<proteinExistence type="predicted"/>
<protein>
    <submittedName>
        <fullName evidence="3">Peptidase S10 serine carboxypeptidase</fullName>
    </submittedName>
</protein>
<feature type="region of interest" description="Disordered" evidence="1">
    <location>
        <begin position="23"/>
        <end position="42"/>
    </location>
</feature>
<sequence>MKHRRNPWGASALSLALSTSVLAAPTTSPDKPATTESTSSGTVTMRGQAIAYTAVAGTLVVHPNSYDDSTDIVRKRVGEPDPTKPEDKTLEPTASMFYTAYFKKGADPATRPITFVYNGGPGSASVWLHMGSFGPRRIETLDDSHTPAAPYRFINNDDTLLDASDVVFIDAPGTGFGRIAGKDAEKAFWGVDADGHAFANFITQFLGKFGRYNSPKYLFGESYGTMRSAVVVNDLQNDDSIDFNGVILLSQILSYGNSVDGANDDPGNDRPYVLALPTYAATAAYHHMLPTQPADLQAFLREVEHFASTDYLLALQQGADLSAADRQHVVQKLHDYTGLPVDYIDRADLRITGGEFEHELQARTGIATGRLDTRFSGPQIDPMSKEVGYDPQSSAISSAYVSAFNDYVRKTLHYGDDAIYRPFGRLKADSWQAPHTLPDDGNQSQVPNVMPDLALAMKTNPLLHVMLNAGYFDLATPYYEGIYEMKHLPIPAALQKNIEFKQYQSGHMVYVSEASLKQLHDNVAAFIRETDHQG</sequence>
<dbReference type="Proteomes" id="UP000032679">
    <property type="component" value="Unassembled WGS sequence"/>
</dbReference>
<evidence type="ECO:0000313" key="4">
    <source>
        <dbReference type="Proteomes" id="UP000032679"/>
    </source>
</evidence>
<feature type="region of interest" description="Disordered" evidence="1">
    <location>
        <begin position="71"/>
        <end position="90"/>
    </location>
</feature>
<dbReference type="Pfam" id="PF00450">
    <property type="entry name" value="Peptidase_S10"/>
    <property type="match status" value="1"/>
</dbReference>
<dbReference type="STRING" id="1231623.Tasa_038_053"/>
<dbReference type="InterPro" id="IPR029058">
    <property type="entry name" value="AB_hydrolase_fold"/>
</dbReference>
<evidence type="ECO:0000256" key="2">
    <source>
        <dbReference type="SAM" id="SignalP"/>
    </source>
</evidence>
<dbReference type="InterPro" id="IPR001563">
    <property type="entry name" value="Peptidase_S10"/>
</dbReference>
<dbReference type="GO" id="GO:0004185">
    <property type="term" value="F:serine-type carboxypeptidase activity"/>
    <property type="evidence" value="ECO:0007669"/>
    <property type="project" value="InterPro"/>
</dbReference>
<accession>A0A0D6MN03</accession>
<organism evidence="3 4">
    <name type="scientific">Tanticharoenia sakaeratensis NBRC 103193</name>
    <dbReference type="NCBI Taxonomy" id="1231623"/>
    <lineage>
        <taxon>Bacteria</taxon>
        <taxon>Pseudomonadati</taxon>
        <taxon>Pseudomonadota</taxon>
        <taxon>Alphaproteobacteria</taxon>
        <taxon>Acetobacterales</taxon>
        <taxon>Acetobacteraceae</taxon>
        <taxon>Tanticharoenia</taxon>
    </lineage>
</organism>
<dbReference type="GO" id="GO:0006508">
    <property type="term" value="P:proteolysis"/>
    <property type="evidence" value="ECO:0007669"/>
    <property type="project" value="InterPro"/>
</dbReference>
<keyword evidence="3" id="KW-0121">Carboxypeptidase</keyword>
<dbReference type="EMBL" id="BALE01000038">
    <property type="protein sequence ID" value="GAN55072.1"/>
    <property type="molecule type" value="Genomic_DNA"/>
</dbReference>
<gene>
    <name evidence="3" type="ORF">Tasa_038_053</name>
</gene>
<comment type="caution">
    <text evidence="3">The sequence shown here is derived from an EMBL/GenBank/DDBJ whole genome shotgun (WGS) entry which is preliminary data.</text>
</comment>
<dbReference type="RefSeq" id="WP_048849898.1">
    <property type="nucleotide sequence ID" value="NZ_BALE01000038.1"/>
</dbReference>
<evidence type="ECO:0000313" key="3">
    <source>
        <dbReference type="EMBL" id="GAN55072.1"/>
    </source>
</evidence>
<keyword evidence="3" id="KW-0645">Protease</keyword>
<keyword evidence="4" id="KW-1185">Reference proteome</keyword>
<dbReference type="SUPFAM" id="SSF53474">
    <property type="entry name" value="alpha/beta-Hydrolases"/>
    <property type="match status" value="1"/>
</dbReference>